<organism evidence="2 3">
    <name type="scientific">Athelia psychrophila</name>
    <dbReference type="NCBI Taxonomy" id="1759441"/>
    <lineage>
        <taxon>Eukaryota</taxon>
        <taxon>Fungi</taxon>
        <taxon>Dikarya</taxon>
        <taxon>Basidiomycota</taxon>
        <taxon>Agaricomycotina</taxon>
        <taxon>Agaricomycetes</taxon>
        <taxon>Agaricomycetidae</taxon>
        <taxon>Atheliales</taxon>
        <taxon>Atheliaceae</taxon>
        <taxon>Athelia</taxon>
    </lineage>
</organism>
<reference evidence="2 3" key="1">
    <citation type="journal article" date="2016" name="Mol. Biol. Evol.">
        <title>Comparative Genomics of Early-Diverging Mushroom-Forming Fungi Provides Insights into the Origins of Lignocellulose Decay Capabilities.</title>
        <authorList>
            <person name="Nagy L.G."/>
            <person name="Riley R."/>
            <person name="Tritt A."/>
            <person name="Adam C."/>
            <person name="Daum C."/>
            <person name="Floudas D."/>
            <person name="Sun H."/>
            <person name="Yadav J.S."/>
            <person name="Pangilinan J."/>
            <person name="Larsson K.H."/>
            <person name="Matsuura K."/>
            <person name="Barry K."/>
            <person name="Labutti K."/>
            <person name="Kuo R."/>
            <person name="Ohm R.A."/>
            <person name="Bhattacharya S.S."/>
            <person name="Shirouzu T."/>
            <person name="Yoshinaga Y."/>
            <person name="Martin F.M."/>
            <person name="Grigoriev I.V."/>
            <person name="Hibbett D.S."/>
        </authorList>
    </citation>
    <scope>NUCLEOTIDE SEQUENCE [LARGE SCALE GENOMIC DNA]</scope>
    <source>
        <strain evidence="2 3">CBS 109695</strain>
    </source>
</reference>
<keyword evidence="1" id="KW-1133">Transmembrane helix</keyword>
<keyword evidence="1" id="KW-0472">Membrane</keyword>
<protein>
    <submittedName>
        <fullName evidence="2">Uncharacterized protein</fullName>
    </submittedName>
</protein>
<evidence type="ECO:0000313" key="3">
    <source>
        <dbReference type="Proteomes" id="UP000076532"/>
    </source>
</evidence>
<keyword evidence="1" id="KW-0812">Transmembrane</keyword>
<dbReference type="Proteomes" id="UP000076532">
    <property type="component" value="Unassembled WGS sequence"/>
</dbReference>
<dbReference type="EMBL" id="KV417491">
    <property type="protein sequence ID" value="KZP31100.1"/>
    <property type="molecule type" value="Genomic_DNA"/>
</dbReference>
<name>A0A166TXS4_9AGAM</name>
<gene>
    <name evidence="2" type="ORF">FIBSPDRAFT_71772</name>
</gene>
<sequence length="136" mass="14731">MGETPGEMKAFISGTGWARTTPAGRSDAIKPNPYRGDTPPTIFSFVLKAPYILLITVWLLAGLAPPINSTKSTGSARQPSFACRASSLPRCYPIQVTCHLEVQTWHVSDVQRVSSAVVDRGPGAEEQEEGCFYDES</sequence>
<keyword evidence="3" id="KW-1185">Reference proteome</keyword>
<accession>A0A166TXS4</accession>
<feature type="transmembrane region" description="Helical" evidence="1">
    <location>
        <begin position="42"/>
        <end position="61"/>
    </location>
</feature>
<dbReference type="AlphaFoldDB" id="A0A166TXS4"/>
<evidence type="ECO:0000313" key="2">
    <source>
        <dbReference type="EMBL" id="KZP31100.1"/>
    </source>
</evidence>
<proteinExistence type="predicted"/>
<evidence type="ECO:0000256" key="1">
    <source>
        <dbReference type="SAM" id="Phobius"/>
    </source>
</evidence>